<proteinExistence type="predicted"/>
<dbReference type="PANTHER" id="PTHR44307:SF2">
    <property type="entry name" value="PHOSPHOETHANOLAMINE METHYLTRANSFERASE ISOFORM X1"/>
    <property type="match status" value="1"/>
</dbReference>
<comment type="pathway">
    <text evidence="4">Phospholipid metabolism.</text>
</comment>
<dbReference type="CDD" id="cd02440">
    <property type="entry name" value="AdoMet_MTases"/>
    <property type="match status" value="1"/>
</dbReference>
<dbReference type="EMBL" id="CP019964">
    <property type="protein sequence ID" value="ASI14262.1"/>
    <property type="molecule type" value="Genomic_DNA"/>
</dbReference>
<dbReference type="AlphaFoldDB" id="A0A218NP53"/>
<feature type="domain" description="Methyltransferase type 11" evidence="5">
    <location>
        <begin position="49"/>
        <end position="141"/>
    </location>
</feature>
<dbReference type="PANTHER" id="PTHR44307">
    <property type="entry name" value="PHOSPHOETHANOLAMINE METHYLTRANSFERASE"/>
    <property type="match status" value="1"/>
</dbReference>
<dbReference type="GO" id="GO:0008757">
    <property type="term" value="F:S-adenosylmethionine-dependent methyltransferase activity"/>
    <property type="evidence" value="ECO:0007669"/>
    <property type="project" value="InterPro"/>
</dbReference>
<evidence type="ECO:0000313" key="6">
    <source>
        <dbReference type="EMBL" id="ASI14262.1"/>
    </source>
</evidence>
<evidence type="ECO:0000256" key="3">
    <source>
        <dbReference type="ARBA" id="ARBA00022679"/>
    </source>
</evidence>
<sequence length="199" mass="22801">MKNYYKEGEEKFGFLSSELYLLAEKVPSMSRFYRFVERDLSNKKFQSLLDVGFGVGSVIYQLSKSRKFNIYGVDPSKYMVKIANNRFKGNPNVNLAVGSSTYVPFDKKFDIIISSLSMHHWNDKKGSLKYLSKFLAEGGEIDIYEFLLSKGKSLSEHFEYCVAKSHMVSKQQLEQYGEEAGLKAQIKVNGNFIKATYKP</sequence>
<evidence type="ECO:0000313" key="7">
    <source>
        <dbReference type="Proteomes" id="UP000197679"/>
    </source>
</evidence>
<reference evidence="6 7" key="1">
    <citation type="journal article" date="2017" name="Nat. Commun.">
        <title>'ARMAN' archaea depend on association with euryarchaeal host in culture and in situ.</title>
        <authorList>
            <person name="Golyshina O."/>
            <person name="Toshchakov S."/>
            <person name="Makarova K."/>
            <person name="Gavrilov S."/>
            <person name="Korzhenkov A."/>
            <person name="La Cono V."/>
            <person name="Arcadi E."/>
            <person name="Nechitaylo T."/>
            <person name="Ferrer M."/>
            <person name="Kublanov I."/>
            <person name="Wolf Y."/>
            <person name="Yakimov M."/>
            <person name="Golyshin P."/>
            <person name="Slesarev A."/>
            <person name="Kozyavkin S."/>
        </authorList>
    </citation>
    <scope>NUCLEOTIDE SEQUENCE [LARGE SCALE GENOMIC DNA]</scope>
    <source>
        <strain evidence="6 7">Mia14</strain>
    </source>
</reference>
<name>A0A218NP53_9ARCH</name>
<evidence type="ECO:0000256" key="4">
    <source>
        <dbReference type="ARBA" id="ARBA00025707"/>
    </source>
</evidence>
<dbReference type="SUPFAM" id="SSF53335">
    <property type="entry name" value="S-adenosyl-L-methionine-dependent methyltransferases"/>
    <property type="match status" value="1"/>
</dbReference>
<evidence type="ECO:0000256" key="1">
    <source>
        <dbReference type="ARBA" id="ARBA00005189"/>
    </source>
</evidence>
<dbReference type="GeneID" id="33314530"/>
<dbReference type="InterPro" id="IPR029063">
    <property type="entry name" value="SAM-dependent_MTases_sf"/>
</dbReference>
<keyword evidence="3 6" id="KW-0808">Transferase</keyword>
<dbReference type="GO" id="GO:0032259">
    <property type="term" value="P:methylation"/>
    <property type="evidence" value="ECO:0007669"/>
    <property type="project" value="UniProtKB-KW"/>
</dbReference>
<organism evidence="6 7">
    <name type="scientific">Candidatus Mancarchaeum acidiphilum</name>
    <dbReference type="NCBI Taxonomy" id="1920749"/>
    <lineage>
        <taxon>Archaea</taxon>
        <taxon>Candidatus Micrarchaeota</taxon>
        <taxon>Candidatus Mancarchaeum</taxon>
    </lineage>
</organism>
<dbReference type="Gene3D" id="3.40.50.150">
    <property type="entry name" value="Vaccinia Virus protein VP39"/>
    <property type="match status" value="1"/>
</dbReference>
<accession>A0A218NP53</accession>
<gene>
    <name evidence="6" type="ORF">Mia14_0994</name>
</gene>
<dbReference type="KEGG" id="marh:Mia14_0994"/>
<dbReference type="Pfam" id="PF08241">
    <property type="entry name" value="Methyltransf_11"/>
    <property type="match status" value="1"/>
</dbReference>
<evidence type="ECO:0000256" key="2">
    <source>
        <dbReference type="ARBA" id="ARBA00022603"/>
    </source>
</evidence>
<dbReference type="OrthoDB" id="1018at2157"/>
<dbReference type="Proteomes" id="UP000197679">
    <property type="component" value="Chromosome"/>
</dbReference>
<keyword evidence="7" id="KW-1185">Reference proteome</keyword>
<keyword evidence="2 6" id="KW-0489">Methyltransferase</keyword>
<evidence type="ECO:0000259" key="5">
    <source>
        <dbReference type="Pfam" id="PF08241"/>
    </source>
</evidence>
<dbReference type="InterPro" id="IPR013216">
    <property type="entry name" value="Methyltransf_11"/>
</dbReference>
<dbReference type="RefSeq" id="WP_088820556.1">
    <property type="nucleotide sequence ID" value="NZ_CP019964.1"/>
</dbReference>
<protein>
    <submittedName>
        <fullName evidence="6">SAM-dependent methyltransferase</fullName>
    </submittedName>
</protein>
<comment type="pathway">
    <text evidence="1">Lipid metabolism.</text>
</comment>